<feature type="signal peptide" evidence="2">
    <location>
        <begin position="1"/>
        <end position="36"/>
    </location>
</feature>
<dbReference type="OrthoDB" id="909720at2759"/>
<gene>
    <name evidence="3" type="ORF">PHJA_001728000</name>
</gene>
<feature type="region of interest" description="Disordered" evidence="1">
    <location>
        <begin position="43"/>
        <end position="73"/>
    </location>
</feature>
<keyword evidence="2" id="KW-0732">Signal</keyword>
<accession>A0A830CFK8</accession>
<organism evidence="3 4">
    <name type="scientific">Phtheirospermum japonicum</name>
    <dbReference type="NCBI Taxonomy" id="374723"/>
    <lineage>
        <taxon>Eukaryota</taxon>
        <taxon>Viridiplantae</taxon>
        <taxon>Streptophyta</taxon>
        <taxon>Embryophyta</taxon>
        <taxon>Tracheophyta</taxon>
        <taxon>Spermatophyta</taxon>
        <taxon>Magnoliopsida</taxon>
        <taxon>eudicotyledons</taxon>
        <taxon>Gunneridae</taxon>
        <taxon>Pentapetalae</taxon>
        <taxon>asterids</taxon>
        <taxon>lamiids</taxon>
        <taxon>Lamiales</taxon>
        <taxon>Orobanchaceae</taxon>
        <taxon>Orobanchaceae incertae sedis</taxon>
        <taxon>Phtheirospermum</taxon>
    </lineage>
</organism>
<keyword evidence="4" id="KW-1185">Reference proteome</keyword>
<evidence type="ECO:0000256" key="1">
    <source>
        <dbReference type="SAM" id="MobiDB-lite"/>
    </source>
</evidence>
<reference evidence="3" key="1">
    <citation type="submission" date="2020-07" db="EMBL/GenBank/DDBJ databases">
        <title>Ethylene signaling mediates host invasion by parasitic plants.</title>
        <authorList>
            <person name="Yoshida S."/>
        </authorList>
    </citation>
    <scope>NUCLEOTIDE SEQUENCE</scope>
    <source>
        <strain evidence="3">Okayama</strain>
    </source>
</reference>
<dbReference type="Proteomes" id="UP000653305">
    <property type="component" value="Unassembled WGS sequence"/>
</dbReference>
<feature type="chain" id="PRO_5032846762" evidence="2">
    <location>
        <begin position="37"/>
        <end position="73"/>
    </location>
</feature>
<evidence type="ECO:0000313" key="3">
    <source>
        <dbReference type="EMBL" id="GFP95838.1"/>
    </source>
</evidence>
<dbReference type="AlphaFoldDB" id="A0A830CFK8"/>
<protein>
    <submittedName>
        <fullName evidence="3">Uncharacterized protein</fullName>
    </submittedName>
</protein>
<comment type="caution">
    <text evidence="3">The sequence shown here is derived from an EMBL/GenBank/DDBJ whole genome shotgun (WGS) entry which is preliminary data.</text>
</comment>
<evidence type="ECO:0000256" key="2">
    <source>
        <dbReference type="SAM" id="SignalP"/>
    </source>
</evidence>
<sequence length="73" mass="8649">MRWAVLRIPSFYHIRTWNRMILACFLLHNFIRSSMAVDPMEQELGDVASRDPHSNEIPDDYINQVEPSQEWSS</sequence>
<proteinExistence type="predicted"/>
<dbReference type="EMBL" id="BMAC01000408">
    <property type="protein sequence ID" value="GFP95838.1"/>
    <property type="molecule type" value="Genomic_DNA"/>
</dbReference>
<name>A0A830CFK8_9LAMI</name>
<evidence type="ECO:0000313" key="4">
    <source>
        <dbReference type="Proteomes" id="UP000653305"/>
    </source>
</evidence>